<name>A0A1F6WP20_9BACT</name>
<evidence type="ECO:0000313" key="2">
    <source>
        <dbReference type="Proteomes" id="UP000178184"/>
    </source>
</evidence>
<comment type="caution">
    <text evidence="1">The sequence shown here is derived from an EMBL/GenBank/DDBJ whole genome shotgun (WGS) entry which is preliminary data.</text>
</comment>
<gene>
    <name evidence="1" type="ORF">A2903_02560</name>
</gene>
<dbReference type="Proteomes" id="UP000178184">
    <property type="component" value="Unassembled WGS sequence"/>
</dbReference>
<evidence type="ECO:0008006" key="3">
    <source>
        <dbReference type="Google" id="ProtNLM"/>
    </source>
</evidence>
<dbReference type="EMBL" id="MFUO01000025">
    <property type="protein sequence ID" value="OGI83576.1"/>
    <property type="molecule type" value="Genomic_DNA"/>
</dbReference>
<protein>
    <recommendedName>
        <fullName evidence="3">Phage-Barnase-EndoU-ColicinE5/D-RelE like nuclease 2 domain-containing protein</fullName>
    </recommendedName>
</protein>
<proteinExistence type="predicted"/>
<reference evidence="1 2" key="1">
    <citation type="journal article" date="2016" name="Nat. Commun.">
        <title>Thousands of microbial genomes shed light on interconnected biogeochemical processes in an aquifer system.</title>
        <authorList>
            <person name="Anantharaman K."/>
            <person name="Brown C.T."/>
            <person name="Hug L.A."/>
            <person name="Sharon I."/>
            <person name="Castelle C.J."/>
            <person name="Probst A.J."/>
            <person name="Thomas B.C."/>
            <person name="Singh A."/>
            <person name="Wilkins M.J."/>
            <person name="Karaoz U."/>
            <person name="Brodie E.L."/>
            <person name="Williams K.H."/>
            <person name="Hubbard S.S."/>
            <person name="Banfield J.F."/>
        </authorList>
    </citation>
    <scope>NUCLEOTIDE SEQUENCE [LARGE SCALE GENOMIC DNA]</scope>
</reference>
<accession>A0A1F6WP20</accession>
<dbReference type="AlphaFoldDB" id="A0A1F6WP20"/>
<evidence type="ECO:0000313" key="1">
    <source>
        <dbReference type="EMBL" id="OGI83576.1"/>
    </source>
</evidence>
<organism evidence="1 2">
    <name type="scientific">Candidatus Nomurabacteria bacterium RIFCSPLOWO2_01_FULL_33_17</name>
    <dbReference type="NCBI Taxonomy" id="1801764"/>
    <lineage>
        <taxon>Bacteria</taxon>
        <taxon>Candidatus Nomuraibacteriota</taxon>
    </lineage>
</organism>
<dbReference type="STRING" id="1801764.A2903_02560"/>
<sequence>MIDISNYEKIREDAEKYYISLPDLDCKAVPFKVSFSSNGFNHLIYRKGRTERDRISQIMRFKLLTKAYELISLTTTFQEYENSLKEFKVKKHKEKVYVTKQVQYWGLIAIMGDRKIKVILRKIGNGNLHFWSVVPAWVTNKTRDGKFIRTMKGDPEID</sequence>